<comment type="caution">
    <text evidence="2">The sequence shown here is derived from an EMBL/GenBank/DDBJ whole genome shotgun (WGS) entry which is preliminary data.</text>
</comment>
<reference evidence="2 3" key="1">
    <citation type="submission" date="2018-09" db="EMBL/GenBank/DDBJ databases">
        <title>Phylogeny of the Shewanellaceae, and recommendation for two new genera, Pseudoshewanella and Parashewanella.</title>
        <authorList>
            <person name="Wang G."/>
        </authorList>
    </citation>
    <scope>NUCLEOTIDE SEQUENCE [LARGE SCALE GENOMIC DNA]</scope>
    <source>
        <strain evidence="2 3">KCTC 22492</strain>
    </source>
</reference>
<accession>A0A3A6U889</accession>
<proteinExistence type="predicted"/>
<keyword evidence="3" id="KW-1185">Reference proteome</keyword>
<dbReference type="EMBL" id="QYYH01000031">
    <property type="protein sequence ID" value="RJY18134.1"/>
    <property type="molecule type" value="Genomic_DNA"/>
</dbReference>
<keyword evidence="2" id="KW-0695">RNA-directed DNA polymerase</keyword>
<dbReference type="GO" id="GO:0003964">
    <property type="term" value="F:RNA-directed DNA polymerase activity"/>
    <property type="evidence" value="ECO:0007669"/>
    <property type="project" value="UniProtKB-KW"/>
</dbReference>
<feature type="domain" description="Reverse transcriptase" evidence="1">
    <location>
        <begin position="1"/>
        <end position="256"/>
    </location>
</feature>
<evidence type="ECO:0000259" key="1">
    <source>
        <dbReference type="PROSITE" id="PS50878"/>
    </source>
</evidence>
<dbReference type="Proteomes" id="UP000273022">
    <property type="component" value="Unassembled WGS sequence"/>
</dbReference>
<dbReference type="OrthoDB" id="9793236at2"/>
<dbReference type="AlphaFoldDB" id="A0A3A6U889"/>
<dbReference type="InterPro" id="IPR000477">
    <property type="entry name" value="RT_dom"/>
</dbReference>
<evidence type="ECO:0000313" key="3">
    <source>
        <dbReference type="Proteomes" id="UP000273022"/>
    </source>
</evidence>
<organism evidence="2 3">
    <name type="scientific">Parashewanella spongiae</name>
    <dbReference type="NCBI Taxonomy" id="342950"/>
    <lineage>
        <taxon>Bacteria</taxon>
        <taxon>Pseudomonadati</taxon>
        <taxon>Pseudomonadota</taxon>
        <taxon>Gammaproteobacteria</taxon>
        <taxon>Alteromonadales</taxon>
        <taxon>Shewanellaceae</taxon>
        <taxon>Parashewanella</taxon>
    </lineage>
</organism>
<keyword evidence="2" id="KW-0808">Transferase</keyword>
<dbReference type="NCBIfam" id="NF041747">
    <property type="entry name" value="Drt3a"/>
    <property type="match status" value="1"/>
</dbReference>
<keyword evidence="2" id="KW-0548">Nucleotidyltransferase</keyword>
<dbReference type="PROSITE" id="PS50878">
    <property type="entry name" value="RT_POL"/>
    <property type="match status" value="1"/>
</dbReference>
<dbReference type="Pfam" id="PF00078">
    <property type="entry name" value="RVT_1"/>
    <property type="match status" value="1"/>
</dbReference>
<dbReference type="CDD" id="cd01646">
    <property type="entry name" value="RT_Bac_retron_I"/>
    <property type="match status" value="1"/>
</dbReference>
<name>A0A3A6U889_9GAMM</name>
<sequence>MLDQSVSEKAIKLLGINTWKKFQPDTEYSNFVADTYEQIEGKLTDDEYQFSCFSKKSFKGKDGWAFASAADELVAKKLNDNIRRLFKVRPSDRHAIVKQTIALAKDSQPVTIARLDIKDFYESLDRTSIVKFITEEWLLSHQNRMVLKQWDTQLASQGIQGLPRGMSLSSTLSEIRIRHFDKQMKLDGKVYFYARYVDDIIAFYSGDQAQLESMMKERLKASAKELTLNTDKSFYTVLNDPTNGSSADIDYLGYKLRIQNYSCKPRVERKVQVFISNKKVNKVKERVRKAFRAYSKDRRYNLLLARLKFLSANQYIIGDIERTKLKSGIYYNYPLINDHSQLKELDAFYQKFINSSKEPANSAMQLIKNHGGATNNVRLKQIEAISFQFGFKNRMMNSFTNDLNKKIKRCW</sequence>
<protein>
    <submittedName>
        <fullName evidence="2">RNA-directed DNA polymerase</fullName>
    </submittedName>
</protein>
<dbReference type="RefSeq" id="WP_121852893.1">
    <property type="nucleotide sequence ID" value="NZ_CP037952.1"/>
</dbReference>
<evidence type="ECO:0000313" key="2">
    <source>
        <dbReference type="EMBL" id="RJY18134.1"/>
    </source>
</evidence>
<gene>
    <name evidence="2" type="ORF">D5R81_06740</name>
</gene>